<dbReference type="Pfam" id="PF03775">
    <property type="entry name" value="MinC_C"/>
    <property type="match status" value="1"/>
</dbReference>
<evidence type="ECO:0000256" key="6">
    <source>
        <dbReference type="HAMAP-Rule" id="MF_00267"/>
    </source>
</evidence>
<accession>A0A174ZLB9</accession>
<evidence type="ECO:0000256" key="2">
    <source>
        <dbReference type="ARBA" id="ARBA00022618"/>
    </source>
</evidence>
<dbReference type="AlphaFoldDB" id="A0A174ZLB9"/>
<dbReference type="HAMAP" id="MF_00267">
    <property type="entry name" value="MinC"/>
    <property type="match status" value="1"/>
</dbReference>
<evidence type="ECO:0000256" key="5">
    <source>
        <dbReference type="ARBA" id="ARBA00046874"/>
    </source>
</evidence>
<evidence type="ECO:0000256" key="1">
    <source>
        <dbReference type="ARBA" id="ARBA00006291"/>
    </source>
</evidence>
<dbReference type="InterPro" id="IPR036145">
    <property type="entry name" value="MinC_C_sf"/>
</dbReference>
<evidence type="ECO:0000259" key="7">
    <source>
        <dbReference type="Pfam" id="PF03775"/>
    </source>
</evidence>
<feature type="domain" description="Septum formation inhibitor MinC C-terminal" evidence="7">
    <location>
        <begin position="109"/>
        <end position="207"/>
    </location>
</feature>
<dbReference type="PANTHER" id="PTHR34108:SF1">
    <property type="entry name" value="SEPTUM SITE-DETERMINING PROTEIN MINC"/>
    <property type="match status" value="1"/>
</dbReference>
<reference evidence="9 10" key="1">
    <citation type="submission" date="2015-09" db="EMBL/GenBank/DDBJ databases">
        <authorList>
            <consortium name="Pathogen Informatics"/>
        </authorList>
    </citation>
    <scope>NUCLEOTIDE SEQUENCE [LARGE SCALE GENOMIC DNA]</scope>
    <source>
        <strain evidence="9 10">2789STDY5834889</strain>
    </source>
</reference>
<dbReference type="InterPro" id="IPR005526">
    <property type="entry name" value="Septum_form_inhib_MinC_C"/>
</dbReference>
<dbReference type="Pfam" id="PF22642">
    <property type="entry name" value="MinC_N_1"/>
    <property type="match status" value="1"/>
</dbReference>
<dbReference type="GO" id="GO:1901891">
    <property type="term" value="P:regulation of cell septum assembly"/>
    <property type="evidence" value="ECO:0007669"/>
    <property type="project" value="InterPro"/>
</dbReference>
<evidence type="ECO:0000313" key="9">
    <source>
        <dbReference type="EMBL" id="CUQ88175.1"/>
    </source>
</evidence>
<protein>
    <recommendedName>
        <fullName evidence="6">Probable septum site-determining protein MinC</fullName>
    </recommendedName>
</protein>
<keyword evidence="3 6" id="KW-0717">Septation</keyword>
<evidence type="ECO:0000259" key="8">
    <source>
        <dbReference type="Pfam" id="PF22642"/>
    </source>
</evidence>
<name>A0A174ZLB9_9FIRM</name>
<evidence type="ECO:0000313" key="10">
    <source>
        <dbReference type="Proteomes" id="UP000078383"/>
    </source>
</evidence>
<comment type="function">
    <text evidence="6">Cell division inhibitor that blocks the formation of polar Z ring septums. Rapidly oscillates between the poles of the cell to destabilize FtsZ filaments that have formed before they mature into polar Z rings. Prevents FtsZ polymerization.</text>
</comment>
<dbReference type="GO" id="GO:0000902">
    <property type="term" value="P:cell morphogenesis"/>
    <property type="evidence" value="ECO:0007669"/>
    <property type="project" value="InterPro"/>
</dbReference>
<evidence type="ECO:0000256" key="3">
    <source>
        <dbReference type="ARBA" id="ARBA00023210"/>
    </source>
</evidence>
<gene>
    <name evidence="6 9" type="primary">minC</name>
    <name evidence="9" type="ORF">ERS852502_01718</name>
</gene>
<dbReference type="Gene3D" id="3.30.160.540">
    <property type="match status" value="1"/>
</dbReference>
<dbReference type="EMBL" id="CZBX01000007">
    <property type="protein sequence ID" value="CUQ88175.1"/>
    <property type="molecule type" value="Genomic_DNA"/>
</dbReference>
<dbReference type="OrthoDB" id="9790810at2"/>
<proteinExistence type="inferred from homology"/>
<dbReference type="Gene3D" id="2.160.20.70">
    <property type="match status" value="1"/>
</dbReference>
<dbReference type="PANTHER" id="PTHR34108">
    <property type="entry name" value="SEPTUM SITE-DETERMINING PROTEIN MINC"/>
    <property type="match status" value="1"/>
</dbReference>
<dbReference type="GeneID" id="303258775"/>
<dbReference type="InterPro" id="IPR013033">
    <property type="entry name" value="MinC"/>
</dbReference>
<dbReference type="RefSeq" id="WP_055172532.1">
    <property type="nucleotide sequence ID" value="NZ_CABJEY010000006.1"/>
</dbReference>
<dbReference type="InterPro" id="IPR055219">
    <property type="entry name" value="MinC_N_1"/>
</dbReference>
<comment type="similarity">
    <text evidence="1 6">Belongs to the MinC family.</text>
</comment>
<organism evidence="9 10">
    <name type="scientific">[Ruminococcus] torques</name>
    <dbReference type="NCBI Taxonomy" id="33039"/>
    <lineage>
        <taxon>Bacteria</taxon>
        <taxon>Bacillati</taxon>
        <taxon>Bacillota</taxon>
        <taxon>Clostridia</taxon>
        <taxon>Lachnospirales</taxon>
        <taxon>Lachnospiraceae</taxon>
        <taxon>Mediterraneibacter</taxon>
    </lineage>
</organism>
<keyword evidence="4 6" id="KW-0131">Cell cycle</keyword>
<evidence type="ECO:0000256" key="4">
    <source>
        <dbReference type="ARBA" id="ARBA00023306"/>
    </source>
</evidence>
<keyword evidence="2 6" id="KW-0132">Cell division</keyword>
<dbReference type="GO" id="GO:0000917">
    <property type="term" value="P:division septum assembly"/>
    <property type="evidence" value="ECO:0007669"/>
    <property type="project" value="UniProtKB-KW"/>
</dbReference>
<dbReference type="SUPFAM" id="SSF63848">
    <property type="entry name" value="Cell-division inhibitor MinC, C-terminal domain"/>
    <property type="match status" value="1"/>
</dbReference>
<feature type="domain" description="Septum site-determining protein MinC N-terminal" evidence="8">
    <location>
        <begin position="5"/>
        <end position="79"/>
    </location>
</feature>
<dbReference type="Proteomes" id="UP000078383">
    <property type="component" value="Unassembled WGS sequence"/>
</dbReference>
<comment type="subunit">
    <text evidence="5 6">Interacts with MinD and FtsZ.</text>
</comment>
<sequence length="214" mass="23820">MSELVTIKSSHSGIELRLNANLPFPDLLKAVEEKFRQSADFFKNAKMAVSFSGRTLSISEEEQLIQVITQTTNLEIICIIDHDERKELIYKRAVAQCLSEREKSDGQFYRGTLKRRQLLESESSIVILGDVEFGAKVVAKGNIIILGTLYGSVHAGAAGDRNAFIIALSMQPQRLVIGDIEAKRQLIYQDSLSINGPQIAVVDGKRIYLDPLIE</sequence>
<dbReference type="InterPro" id="IPR016098">
    <property type="entry name" value="CAP/MinC_C"/>
</dbReference>